<reference evidence="2 3" key="1">
    <citation type="submission" date="2016-01" db="EMBL/GenBank/DDBJ databases">
        <authorList>
            <person name="Oliw E.H."/>
        </authorList>
    </citation>
    <scope>NUCLEOTIDE SEQUENCE [LARGE SCALE GENOMIC DNA]</scope>
    <source>
        <strain evidence="2">LMG 22029</strain>
    </source>
</reference>
<feature type="region of interest" description="Disordered" evidence="1">
    <location>
        <begin position="139"/>
        <end position="162"/>
    </location>
</feature>
<organism evidence="2 3">
    <name type="scientific">Caballeronia sordidicola</name>
    <name type="common">Burkholderia sordidicola</name>
    <dbReference type="NCBI Taxonomy" id="196367"/>
    <lineage>
        <taxon>Bacteria</taxon>
        <taxon>Pseudomonadati</taxon>
        <taxon>Pseudomonadota</taxon>
        <taxon>Betaproteobacteria</taxon>
        <taxon>Burkholderiales</taxon>
        <taxon>Burkholderiaceae</taxon>
        <taxon>Caballeronia</taxon>
    </lineage>
</organism>
<evidence type="ECO:0000313" key="2">
    <source>
        <dbReference type="EMBL" id="SAL19749.1"/>
    </source>
</evidence>
<protein>
    <submittedName>
        <fullName evidence="2">Uncharacterized protein</fullName>
    </submittedName>
</protein>
<dbReference type="EMBL" id="FCOC02000003">
    <property type="protein sequence ID" value="SAL19749.1"/>
    <property type="molecule type" value="Genomic_DNA"/>
</dbReference>
<evidence type="ECO:0000256" key="1">
    <source>
        <dbReference type="SAM" id="MobiDB-lite"/>
    </source>
</evidence>
<sequence length="184" mass="19070">MRPENSSVPDGLPSACFVKGCCAPARLACRAVVVHRLMPDSAVNPACPGVSPALADGPAANPPAAMDSGARFVRAGRSAQRPTPPPVPYGAPTLDLFAEDAERAMLQALNTDIRQCMLPGFELPEVFMASVEAVMAAANADDHTASTRQPRRGYDSRNDDAATTASVATDGALNGELPFALPIA</sequence>
<accession>A0A158FKC3</accession>
<name>A0A158FKC3_CABSO</name>
<proteinExistence type="predicted"/>
<evidence type="ECO:0000313" key="3">
    <source>
        <dbReference type="Proteomes" id="UP000054893"/>
    </source>
</evidence>
<dbReference type="Proteomes" id="UP000054893">
    <property type="component" value="Unassembled WGS sequence"/>
</dbReference>
<dbReference type="AlphaFoldDB" id="A0A158FKC3"/>
<gene>
    <name evidence="2" type="ORF">AWB64_01355</name>
</gene>